<accession>A0A9P1JVX0</accession>
<sequence>MRNEALLRRICAMLAESVTDPALRALRGMPGRRGRASQAPST</sequence>
<dbReference type="EMBL" id="HE577328">
    <property type="protein sequence ID" value="CCD00830.1"/>
    <property type="molecule type" value="Genomic_DNA"/>
</dbReference>
<protein>
    <submittedName>
        <fullName evidence="1">Uncharacterized protein</fullName>
    </submittedName>
</protein>
<dbReference type="Proteomes" id="UP000007319">
    <property type="component" value="Plasmid AZOBR_p1"/>
</dbReference>
<proteinExistence type="predicted"/>
<evidence type="ECO:0000313" key="1">
    <source>
        <dbReference type="EMBL" id="CCD00830.1"/>
    </source>
</evidence>
<geneLocation type="plasmid" evidence="1 2">
    <name>AZOBR_p1</name>
</geneLocation>
<organism evidence="1 2">
    <name type="scientific">Azospirillum baldaniorum</name>
    <dbReference type="NCBI Taxonomy" id="1064539"/>
    <lineage>
        <taxon>Bacteria</taxon>
        <taxon>Pseudomonadati</taxon>
        <taxon>Pseudomonadota</taxon>
        <taxon>Alphaproteobacteria</taxon>
        <taxon>Rhodospirillales</taxon>
        <taxon>Azospirillaceae</taxon>
        <taxon>Azospirillum</taxon>
    </lineage>
</organism>
<name>A0A9P1JVX0_9PROT</name>
<reference evidence="1 2" key="1">
    <citation type="journal article" date="2011" name="PLoS Genet.">
        <title>Azospirillum genomes reveal transition of bacteria from aquatic to terrestrial environments.</title>
        <authorList>
            <person name="Wisniewski-Dye F."/>
            <person name="Borziak K."/>
            <person name="Khalsa-Moyers G."/>
            <person name="Alexandre G."/>
            <person name="Sukharnikov L.O."/>
            <person name="Wuichet K."/>
            <person name="Hurst G.B."/>
            <person name="McDonald W.H."/>
            <person name="Robertson J.S."/>
            <person name="Barbe V."/>
            <person name="Calteau A."/>
            <person name="Rouy Z."/>
            <person name="Mangenot S."/>
            <person name="Prigent-Combaret C."/>
            <person name="Normand P."/>
            <person name="Boyer M."/>
            <person name="Siguier P."/>
            <person name="Dessaux Y."/>
            <person name="Elmerich C."/>
            <person name="Condemine G."/>
            <person name="Krishnen G."/>
            <person name="Kennedy I."/>
            <person name="Paterson A.H."/>
            <person name="Gonzalez V."/>
            <person name="Mavingui P."/>
            <person name="Zhulin I.B."/>
        </authorList>
    </citation>
    <scope>NUCLEOTIDE SEQUENCE [LARGE SCALE GENOMIC DNA]</scope>
    <source>
        <strain evidence="1 2">Sp245</strain>
    </source>
</reference>
<keyword evidence="2" id="KW-1185">Reference proteome</keyword>
<dbReference type="KEGG" id="abs:AZOBR_p1130053"/>
<dbReference type="AlphaFoldDB" id="A0A9P1JVX0"/>
<gene>
    <name evidence="1" type="ORF">AZOBR_p1130053</name>
</gene>
<evidence type="ECO:0000313" key="2">
    <source>
        <dbReference type="Proteomes" id="UP000007319"/>
    </source>
</evidence>
<keyword evidence="1" id="KW-0614">Plasmid</keyword>